<dbReference type="RefSeq" id="WP_119865414.1">
    <property type="nucleotide sequence ID" value="NZ_CP016786.1"/>
</dbReference>
<dbReference type="GO" id="GO:0046872">
    <property type="term" value="F:metal ion binding"/>
    <property type="evidence" value="ECO:0007669"/>
    <property type="project" value="UniProtKB-KW"/>
</dbReference>
<dbReference type="GO" id="GO:0005525">
    <property type="term" value="F:GTP binding"/>
    <property type="evidence" value="ECO:0007669"/>
    <property type="project" value="UniProtKB-UniRule"/>
</dbReference>
<dbReference type="Gene3D" id="3.20.20.70">
    <property type="entry name" value="Aldolase class I"/>
    <property type="match status" value="1"/>
</dbReference>
<organism evidence="14 15">
    <name type="scientific">Clostridium isatidis</name>
    <dbReference type="NCBI Taxonomy" id="182773"/>
    <lineage>
        <taxon>Bacteria</taxon>
        <taxon>Bacillati</taxon>
        <taxon>Bacillota</taxon>
        <taxon>Clostridia</taxon>
        <taxon>Eubacteriales</taxon>
        <taxon>Clostridiaceae</taxon>
        <taxon>Clostridium</taxon>
    </lineage>
</organism>
<dbReference type="AlphaFoldDB" id="A0A343JCM1"/>
<dbReference type="SFLD" id="SFLDG01383">
    <property type="entry name" value="cyclic_pyranopterin_phosphate"/>
    <property type="match status" value="1"/>
</dbReference>
<dbReference type="GO" id="GO:0061799">
    <property type="term" value="F:cyclic pyranopterin monophosphate synthase activity"/>
    <property type="evidence" value="ECO:0007669"/>
    <property type="project" value="TreeGrafter"/>
</dbReference>
<keyword evidence="5 12" id="KW-0547">Nucleotide-binding</keyword>
<evidence type="ECO:0000256" key="9">
    <source>
        <dbReference type="ARBA" id="ARBA00023150"/>
    </source>
</evidence>
<dbReference type="HAMAP" id="MF_01225_B">
    <property type="entry name" value="MoaA_B"/>
    <property type="match status" value="1"/>
</dbReference>
<evidence type="ECO:0000256" key="5">
    <source>
        <dbReference type="ARBA" id="ARBA00022741"/>
    </source>
</evidence>
<evidence type="ECO:0000256" key="11">
    <source>
        <dbReference type="ARBA" id="ARBA00048697"/>
    </source>
</evidence>
<keyword evidence="4 12" id="KW-0479">Metal-binding</keyword>
<dbReference type="KEGG" id="cia:BEN51_07215"/>
<reference evidence="14 15" key="1">
    <citation type="submission" date="2016-08" db="EMBL/GenBank/DDBJ databases">
        <title>Complete Genome Sequence Of The Indigo Reducing Clostridium isatidis DSM15098.</title>
        <authorList>
            <person name="Little G.T."/>
            <person name="Minton N.P."/>
        </authorList>
    </citation>
    <scope>NUCLEOTIDE SEQUENCE [LARGE SCALE GENOMIC DNA]</scope>
    <source>
        <strain evidence="14 15">DSM 15098</strain>
    </source>
</reference>
<dbReference type="InterPro" id="IPR010505">
    <property type="entry name" value="MoaA_twitch"/>
</dbReference>
<feature type="binding site" evidence="12">
    <location>
        <begin position="255"/>
        <end position="257"/>
    </location>
    <ligand>
        <name>GTP</name>
        <dbReference type="ChEBI" id="CHEBI:37565"/>
    </ligand>
</feature>
<feature type="binding site" evidence="12">
    <location>
        <position position="253"/>
    </location>
    <ligand>
        <name>[4Fe-4S] cluster</name>
        <dbReference type="ChEBI" id="CHEBI:49883"/>
        <label>2</label>
        <note>4Fe-4S-substrate</note>
    </ligand>
</feature>
<evidence type="ECO:0000313" key="15">
    <source>
        <dbReference type="Proteomes" id="UP000264883"/>
    </source>
</evidence>
<comment type="catalytic activity">
    <reaction evidence="11 12">
        <text>GTP + AH2 + S-adenosyl-L-methionine = (8S)-3',8-cyclo-7,8-dihydroguanosine 5'-triphosphate + 5'-deoxyadenosine + L-methionine + A + H(+)</text>
        <dbReference type="Rhea" id="RHEA:49576"/>
        <dbReference type="ChEBI" id="CHEBI:13193"/>
        <dbReference type="ChEBI" id="CHEBI:15378"/>
        <dbReference type="ChEBI" id="CHEBI:17319"/>
        <dbReference type="ChEBI" id="CHEBI:17499"/>
        <dbReference type="ChEBI" id="CHEBI:37565"/>
        <dbReference type="ChEBI" id="CHEBI:57844"/>
        <dbReference type="ChEBI" id="CHEBI:59789"/>
        <dbReference type="ChEBI" id="CHEBI:131766"/>
        <dbReference type="EC" id="4.1.99.22"/>
    </reaction>
</comment>
<evidence type="ECO:0000256" key="4">
    <source>
        <dbReference type="ARBA" id="ARBA00022723"/>
    </source>
</evidence>
<dbReference type="OrthoDB" id="9763993at2"/>
<dbReference type="PANTHER" id="PTHR22960:SF0">
    <property type="entry name" value="MOLYBDENUM COFACTOR BIOSYNTHESIS PROTEIN 1"/>
    <property type="match status" value="1"/>
</dbReference>
<feature type="binding site" evidence="12">
    <location>
        <position position="27"/>
    </location>
    <ligand>
        <name>[4Fe-4S] cluster</name>
        <dbReference type="ChEBI" id="CHEBI:49883"/>
        <label>1</label>
        <note>4Fe-4S-S-AdoMet</note>
    </ligand>
</feature>
<evidence type="ECO:0000256" key="7">
    <source>
        <dbReference type="ARBA" id="ARBA00023014"/>
    </source>
</evidence>
<comment type="pathway">
    <text evidence="12">Cofactor biosynthesis; molybdopterin biosynthesis.</text>
</comment>
<dbReference type="PANTHER" id="PTHR22960">
    <property type="entry name" value="MOLYBDOPTERIN COFACTOR SYNTHESIS PROTEIN A"/>
    <property type="match status" value="1"/>
</dbReference>
<dbReference type="InterPro" id="IPR058240">
    <property type="entry name" value="rSAM_sf"/>
</dbReference>
<dbReference type="SFLD" id="SFLDG01067">
    <property type="entry name" value="SPASM/twitch_domain_containing"/>
    <property type="match status" value="1"/>
</dbReference>
<feature type="binding site" evidence="12">
    <location>
        <position position="67"/>
    </location>
    <ligand>
        <name>S-adenosyl-L-methionine</name>
        <dbReference type="ChEBI" id="CHEBI:59789"/>
    </ligand>
</feature>
<dbReference type="SMART" id="SM00729">
    <property type="entry name" value="Elp3"/>
    <property type="match status" value="1"/>
</dbReference>
<dbReference type="InterPro" id="IPR007197">
    <property type="entry name" value="rSAM"/>
</dbReference>
<dbReference type="GO" id="GO:0061798">
    <property type="term" value="F:GTP 3',8'-cyclase activity"/>
    <property type="evidence" value="ECO:0007669"/>
    <property type="project" value="UniProtKB-UniRule"/>
</dbReference>
<feature type="binding site" evidence="12">
    <location>
        <position position="189"/>
    </location>
    <ligand>
        <name>S-adenosyl-L-methionine</name>
        <dbReference type="ChEBI" id="CHEBI:59789"/>
    </ligand>
</feature>
<dbReference type="GO" id="GO:1904047">
    <property type="term" value="F:S-adenosyl-L-methionine binding"/>
    <property type="evidence" value="ECO:0007669"/>
    <property type="project" value="UniProtKB-UniRule"/>
</dbReference>
<feature type="domain" description="Radical SAM core" evidence="13">
    <location>
        <begin position="4"/>
        <end position="222"/>
    </location>
</feature>
<dbReference type="UniPathway" id="UPA00344"/>
<dbReference type="PROSITE" id="PS01305">
    <property type="entry name" value="MOAA_NIFB_PQQE"/>
    <property type="match status" value="1"/>
</dbReference>
<dbReference type="InterPro" id="IPR013483">
    <property type="entry name" value="MoaA"/>
</dbReference>
<name>A0A343JCM1_9CLOT</name>
<evidence type="ECO:0000256" key="12">
    <source>
        <dbReference type="HAMAP-Rule" id="MF_01225"/>
    </source>
</evidence>
<feature type="binding site" evidence="12">
    <location>
        <position position="24"/>
    </location>
    <ligand>
        <name>[4Fe-4S] cluster</name>
        <dbReference type="ChEBI" id="CHEBI:49883"/>
        <label>1</label>
        <note>4Fe-4S-S-AdoMet</note>
    </ligand>
</feature>
<feature type="binding site" evidence="12">
    <location>
        <position position="94"/>
    </location>
    <ligand>
        <name>GTP</name>
        <dbReference type="ChEBI" id="CHEBI:37565"/>
    </ligand>
</feature>
<feature type="binding site" evidence="12">
    <location>
        <position position="13"/>
    </location>
    <ligand>
        <name>GTP</name>
        <dbReference type="ChEBI" id="CHEBI:37565"/>
    </ligand>
</feature>
<evidence type="ECO:0000259" key="13">
    <source>
        <dbReference type="PROSITE" id="PS51918"/>
    </source>
</evidence>
<dbReference type="Pfam" id="PF04055">
    <property type="entry name" value="Radical_SAM"/>
    <property type="match status" value="1"/>
</dbReference>
<keyword evidence="2 12" id="KW-0004">4Fe-4S</keyword>
<proteinExistence type="inferred from homology"/>
<feature type="binding site" evidence="12">
    <location>
        <position position="20"/>
    </location>
    <ligand>
        <name>[4Fe-4S] cluster</name>
        <dbReference type="ChEBI" id="CHEBI:49883"/>
        <label>1</label>
        <note>4Fe-4S-S-AdoMet</note>
    </ligand>
</feature>
<keyword evidence="10 12" id="KW-0456">Lyase</keyword>
<dbReference type="Pfam" id="PF06463">
    <property type="entry name" value="Mob_synth_C"/>
    <property type="match status" value="1"/>
</dbReference>
<dbReference type="SFLD" id="SFLDS00029">
    <property type="entry name" value="Radical_SAM"/>
    <property type="match status" value="1"/>
</dbReference>
<evidence type="ECO:0000256" key="3">
    <source>
        <dbReference type="ARBA" id="ARBA00022691"/>
    </source>
</evidence>
<feature type="binding site" evidence="12">
    <location>
        <position position="118"/>
    </location>
    <ligand>
        <name>S-adenosyl-L-methionine</name>
        <dbReference type="ChEBI" id="CHEBI:59789"/>
    </ligand>
</feature>
<sequence length="320" mass="36067">MLDKEGREITYLRISVTDLCNLRCKYCIPEEGVNKKCHSDILTFEEIEKVVRASAELGINKIRLTGGEPLVRKGIVDLVNKISSIAGIKEVVMTTNGTLLKQLGKALKEAGLKRVNISLDTLKEDRYKNITRDGKISDVLEGLEAAKEAGLNPIKLNVVLIKGFNDDEIEDFVNLTIDKEIEVRFIELMPIGINGLKFHEKFLSSKTVLQKIPNLIPIVSKDEFSTAKYYKLEGAKGKIGLINPISHNFCSKCNRFRLTSDGKIKPCLHSNREIDIKSALREDKDIIPILAKAIRVKPKEHHINEEDYKPIDREMYQIGG</sequence>
<comment type="function">
    <text evidence="12">Catalyzes the cyclization of GTP to (8S)-3',8-cyclo-7,8-dihydroguanosine 5'-triphosphate.</text>
</comment>
<dbReference type="SUPFAM" id="SSF102114">
    <property type="entry name" value="Radical SAM enzymes"/>
    <property type="match status" value="1"/>
</dbReference>
<comment type="subunit">
    <text evidence="12">Monomer and homodimer.</text>
</comment>
<evidence type="ECO:0000256" key="8">
    <source>
        <dbReference type="ARBA" id="ARBA00023134"/>
    </source>
</evidence>
<evidence type="ECO:0000256" key="1">
    <source>
        <dbReference type="ARBA" id="ARBA00012167"/>
    </source>
</evidence>
<feature type="binding site" evidence="12">
    <location>
        <position position="250"/>
    </location>
    <ligand>
        <name>[4Fe-4S] cluster</name>
        <dbReference type="ChEBI" id="CHEBI:49883"/>
        <label>2</label>
        <note>4Fe-4S-substrate</note>
    </ligand>
</feature>
<gene>
    <name evidence="12" type="primary">moaA</name>
    <name evidence="14" type="ORF">BEN51_07215</name>
</gene>
<keyword evidence="15" id="KW-1185">Reference proteome</keyword>
<accession>A0A343JCM1</accession>
<feature type="binding site" evidence="12">
    <location>
        <position position="63"/>
    </location>
    <ligand>
        <name>GTP</name>
        <dbReference type="ChEBI" id="CHEBI:37565"/>
    </ligand>
</feature>
<dbReference type="InterPro" id="IPR006638">
    <property type="entry name" value="Elp3/MiaA/NifB-like_rSAM"/>
</dbReference>
<feature type="binding site" evidence="12">
    <location>
        <position position="267"/>
    </location>
    <ligand>
        <name>[4Fe-4S] cluster</name>
        <dbReference type="ChEBI" id="CHEBI:49883"/>
        <label>2</label>
        <note>4Fe-4S-substrate</note>
    </ligand>
</feature>
<keyword evidence="7 12" id="KW-0411">Iron-sulfur</keyword>
<dbReference type="GO" id="GO:0051539">
    <property type="term" value="F:4 iron, 4 sulfur cluster binding"/>
    <property type="evidence" value="ECO:0007669"/>
    <property type="project" value="UniProtKB-UniRule"/>
</dbReference>
<comment type="similarity">
    <text evidence="12">Belongs to the radical SAM superfamily. MoaA family.</text>
</comment>
<dbReference type="SFLD" id="SFLDG01386">
    <property type="entry name" value="main_SPASM_domain-containing"/>
    <property type="match status" value="1"/>
</dbReference>
<dbReference type="InterPro" id="IPR013785">
    <property type="entry name" value="Aldolase_TIM"/>
</dbReference>
<keyword evidence="3 12" id="KW-0949">S-adenosyl-L-methionine</keyword>
<dbReference type="Proteomes" id="UP000264883">
    <property type="component" value="Chromosome"/>
</dbReference>
<dbReference type="PROSITE" id="PS51918">
    <property type="entry name" value="RADICAL_SAM"/>
    <property type="match status" value="1"/>
</dbReference>
<keyword evidence="6 12" id="KW-0408">Iron</keyword>
<dbReference type="EC" id="4.1.99.22" evidence="1 12"/>
<dbReference type="InterPro" id="IPR040064">
    <property type="entry name" value="MoaA-like"/>
</dbReference>
<dbReference type="NCBIfam" id="NF001199">
    <property type="entry name" value="PRK00164.2-1"/>
    <property type="match status" value="1"/>
</dbReference>
<protein>
    <recommendedName>
        <fullName evidence="1 12">GTP 3',8-cyclase</fullName>
        <ecNumber evidence="1 12">4.1.99.22</ecNumber>
    </recommendedName>
    <alternativeName>
        <fullName evidence="12">Molybdenum cofactor biosynthesis protein A</fullName>
    </alternativeName>
</protein>
<dbReference type="InterPro" id="IPR050105">
    <property type="entry name" value="MoCo_biosynth_MoaA/MoaC"/>
</dbReference>
<evidence type="ECO:0000256" key="6">
    <source>
        <dbReference type="ARBA" id="ARBA00023004"/>
    </source>
</evidence>
<dbReference type="CDD" id="cd01335">
    <property type="entry name" value="Radical_SAM"/>
    <property type="match status" value="1"/>
</dbReference>
<evidence type="ECO:0000256" key="2">
    <source>
        <dbReference type="ARBA" id="ARBA00022485"/>
    </source>
</evidence>
<keyword evidence="9 12" id="KW-0501">Molybdenum cofactor biosynthesis</keyword>
<dbReference type="GO" id="GO:0006777">
    <property type="term" value="P:Mo-molybdopterin cofactor biosynthetic process"/>
    <property type="evidence" value="ECO:0007669"/>
    <property type="project" value="UniProtKB-UniRule"/>
</dbReference>
<feature type="binding site" evidence="12">
    <location>
        <position position="155"/>
    </location>
    <ligand>
        <name>GTP</name>
        <dbReference type="ChEBI" id="CHEBI:37565"/>
    </ligand>
</feature>
<feature type="binding site" evidence="12">
    <location>
        <position position="26"/>
    </location>
    <ligand>
        <name>S-adenosyl-L-methionine</name>
        <dbReference type="ChEBI" id="CHEBI:59789"/>
    </ligand>
</feature>
<dbReference type="InterPro" id="IPR000385">
    <property type="entry name" value="MoaA_NifB_PqqE_Fe-S-bd_CS"/>
</dbReference>
<dbReference type="EMBL" id="CP016786">
    <property type="protein sequence ID" value="ASW43279.1"/>
    <property type="molecule type" value="Genomic_DNA"/>
</dbReference>
<dbReference type="CDD" id="cd21117">
    <property type="entry name" value="Twitch_MoaA"/>
    <property type="match status" value="1"/>
</dbReference>
<evidence type="ECO:0000256" key="10">
    <source>
        <dbReference type="ARBA" id="ARBA00023239"/>
    </source>
</evidence>
<dbReference type="NCBIfam" id="TIGR02666">
    <property type="entry name" value="moaA"/>
    <property type="match status" value="1"/>
</dbReference>
<comment type="cofactor">
    <cofactor evidence="12">
        <name>[4Fe-4S] cluster</name>
        <dbReference type="ChEBI" id="CHEBI:49883"/>
    </cofactor>
    <text evidence="12">Binds 2 [4Fe-4S] clusters. Binds 1 [4Fe-4S] cluster coordinated with 3 cysteines and an exchangeable S-adenosyl-L-methionine and 1 [4Fe-4S] cluster coordinated with 3 cysteines and the GTP-derived substrate.</text>
</comment>
<keyword evidence="8 12" id="KW-0342">GTP-binding</keyword>
<evidence type="ECO:0000313" key="14">
    <source>
        <dbReference type="EMBL" id="ASW43279.1"/>
    </source>
</evidence>